<evidence type="ECO:0000313" key="4">
    <source>
        <dbReference type="Proteomes" id="UP000431080"/>
    </source>
</evidence>
<dbReference type="InterPro" id="IPR005545">
    <property type="entry name" value="YCII"/>
</dbReference>
<evidence type="ECO:0000256" key="1">
    <source>
        <dbReference type="ARBA" id="ARBA00007689"/>
    </source>
</evidence>
<sequence length="161" mass="17451">MCSASPSGAARRCERRRHRARSWSVVMTAAYDPVMARDPNIPDAFDVYTVVVLRRPSDAPELSDAELDDLQARHLAYRAELASRGRIVANGPFLAQSDPSYRGMSVFACDAAEAARMSDADPSVIAGRLAYDVMEWWVAAGSLAFPGASGPVGDRREHPAV</sequence>
<evidence type="ECO:0000313" key="3">
    <source>
        <dbReference type="EMBL" id="MRG60293.1"/>
    </source>
</evidence>
<feature type="domain" description="YCII-related" evidence="2">
    <location>
        <begin position="61"/>
        <end position="136"/>
    </location>
</feature>
<evidence type="ECO:0000259" key="2">
    <source>
        <dbReference type="Pfam" id="PF03795"/>
    </source>
</evidence>
<protein>
    <recommendedName>
        <fullName evidence="2">YCII-related domain-containing protein</fullName>
    </recommendedName>
</protein>
<dbReference type="Pfam" id="PF03795">
    <property type="entry name" value="YCII"/>
    <property type="match status" value="1"/>
</dbReference>
<dbReference type="SUPFAM" id="SSF54909">
    <property type="entry name" value="Dimeric alpha+beta barrel"/>
    <property type="match status" value="1"/>
</dbReference>
<reference evidence="3 4" key="1">
    <citation type="submission" date="2019-10" db="EMBL/GenBank/DDBJ databases">
        <authorList>
            <person name="Nie G."/>
            <person name="Ming H."/>
            <person name="Yi B."/>
        </authorList>
    </citation>
    <scope>NUCLEOTIDE SEQUENCE [LARGE SCALE GENOMIC DNA]</scope>
    <source>
        <strain evidence="3 4">CFH 90414</strain>
    </source>
</reference>
<dbReference type="EMBL" id="WJIF01000005">
    <property type="protein sequence ID" value="MRG60293.1"/>
    <property type="molecule type" value="Genomic_DNA"/>
</dbReference>
<proteinExistence type="inferred from homology"/>
<accession>A0A6I2FEG0</accession>
<keyword evidence="4" id="KW-1185">Reference proteome</keyword>
<dbReference type="InterPro" id="IPR011008">
    <property type="entry name" value="Dimeric_a/b-barrel"/>
</dbReference>
<dbReference type="Gene3D" id="3.30.70.1060">
    <property type="entry name" value="Dimeric alpha+beta barrel"/>
    <property type="match status" value="1"/>
</dbReference>
<comment type="caution">
    <text evidence="3">The sequence shown here is derived from an EMBL/GenBank/DDBJ whole genome shotgun (WGS) entry which is preliminary data.</text>
</comment>
<dbReference type="AlphaFoldDB" id="A0A6I2FEG0"/>
<organism evidence="3 4">
    <name type="scientific">Agromyces agglutinans</name>
    <dbReference type="NCBI Taxonomy" id="2662258"/>
    <lineage>
        <taxon>Bacteria</taxon>
        <taxon>Bacillati</taxon>
        <taxon>Actinomycetota</taxon>
        <taxon>Actinomycetes</taxon>
        <taxon>Micrococcales</taxon>
        <taxon>Microbacteriaceae</taxon>
        <taxon>Agromyces</taxon>
    </lineage>
</organism>
<dbReference type="Proteomes" id="UP000431080">
    <property type="component" value="Unassembled WGS sequence"/>
</dbReference>
<gene>
    <name evidence="3" type="ORF">GE115_10505</name>
</gene>
<comment type="similarity">
    <text evidence="1">Belongs to the YciI family.</text>
</comment>
<name>A0A6I2FEG0_9MICO</name>